<feature type="compositionally biased region" description="Polar residues" evidence="2">
    <location>
        <begin position="705"/>
        <end position="717"/>
    </location>
</feature>
<feature type="compositionally biased region" description="Polar residues" evidence="2">
    <location>
        <begin position="21"/>
        <end position="32"/>
    </location>
</feature>
<dbReference type="Proteomes" id="UP001497516">
    <property type="component" value="Chromosome 5"/>
</dbReference>
<feature type="region of interest" description="Disordered" evidence="2">
    <location>
        <begin position="649"/>
        <end position="736"/>
    </location>
</feature>
<name>A0AAV2EMX2_9ROSI</name>
<dbReference type="EMBL" id="OZ034818">
    <property type="protein sequence ID" value="CAL1387285.1"/>
    <property type="molecule type" value="Genomic_DNA"/>
</dbReference>
<dbReference type="InterPro" id="IPR019607">
    <property type="entry name" value="Putative_zinc-finger_domain"/>
</dbReference>
<dbReference type="PANTHER" id="PTHR21563:SF3">
    <property type="entry name" value="ZINC FINGER C3H1 DOMAIN-CONTAINING PROTEIN"/>
    <property type="match status" value="1"/>
</dbReference>
<feature type="compositionally biased region" description="Low complexity" evidence="2">
    <location>
        <begin position="118"/>
        <end position="135"/>
    </location>
</feature>
<evidence type="ECO:0000259" key="3">
    <source>
        <dbReference type="Pfam" id="PF10650"/>
    </source>
</evidence>
<evidence type="ECO:0000256" key="1">
    <source>
        <dbReference type="SAM" id="Coils"/>
    </source>
</evidence>
<evidence type="ECO:0000313" key="4">
    <source>
        <dbReference type="EMBL" id="CAL1387285.1"/>
    </source>
</evidence>
<dbReference type="Pfam" id="PF10650">
    <property type="entry name" value="zf-C3H1"/>
    <property type="match status" value="1"/>
</dbReference>
<dbReference type="GO" id="GO:0000178">
    <property type="term" value="C:exosome (RNase complex)"/>
    <property type="evidence" value="ECO:0007669"/>
    <property type="project" value="TreeGrafter"/>
</dbReference>
<keyword evidence="5" id="KW-1185">Reference proteome</keyword>
<dbReference type="InterPro" id="IPR039278">
    <property type="entry name" value="Red1"/>
</dbReference>
<feature type="region of interest" description="Disordered" evidence="2">
    <location>
        <begin position="386"/>
        <end position="405"/>
    </location>
</feature>
<proteinExistence type="predicted"/>
<feature type="compositionally biased region" description="Polar residues" evidence="2">
    <location>
        <begin position="348"/>
        <end position="378"/>
    </location>
</feature>
<reference evidence="4 5" key="1">
    <citation type="submission" date="2024-04" db="EMBL/GenBank/DDBJ databases">
        <authorList>
            <person name="Fracassetti M."/>
        </authorList>
    </citation>
    <scope>NUCLEOTIDE SEQUENCE [LARGE SCALE GENOMIC DNA]</scope>
</reference>
<feature type="region of interest" description="Disordered" evidence="2">
    <location>
        <begin position="1763"/>
        <end position="1786"/>
    </location>
</feature>
<feature type="region of interest" description="Disordered" evidence="2">
    <location>
        <begin position="1"/>
        <end position="72"/>
    </location>
</feature>
<gene>
    <name evidence="4" type="ORF">LTRI10_LOCUS28282</name>
</gene>
<feature type="region of interest" description="Disordered" evidence="2">
    <location>
        <begin position="770"/>
        <end position="793"/>
    </location>
</feature>
<dbReference type="PANTHER" id="PTHR21563">
    <property type="entry name" value="ZINC FINGER C3H1 DOMAIN-CONTAINING PROTEIN"/>
    <property type="match status" value="1"/>
</dbReference>
<feature type="compositionally biased region" description="Basic and acidic residues" evidence="2">
    <location>
        <begin position="1776"/>
        <end position="1786"/>
    </location>
</feature>
<sequence>MEVGGAELENLTELPVASNLPEPSTNPNSSEQLAAAVRREDGELSSSSDDDENCSSRLLESSGTDFPSEAGGLCLVEPTKTSMLCAPSENGTRTTSPVNSVDFMNHTSVGANNDKSFGKNSISGRSSSSGWQPASAGDNNLVIRFSDEDTGSESDDRSQKKNLGSTRRNGTDGIGKVIPPSSMPKKLQHAGNNVRNIIPRKPSLSRTFVSSASKINRVNSSRTWTAQAEQTSRVRNFSNGNRNTVTQANTFGLGLGSNQAKLHDLRQQIALREQELKLKSAQQNKQSALVSVKANIYKNQSRNASRKSNTMCSDAAPKEPDRKRQKLNGSFPSQLKADHHVNLPPKPVQTSTAQTAGREQENVVNIENTGNPKRTTASDAVKSLEQDNHLGHRTSSANPASGLYGSERIMANRSNNSTPNRMASEIVKALGQDNHLPPITSSANPASTSIDDGHVRPNQIGIQRNIEGDHMHMVHKYPGPSKTVMSEQHLFSSQGTSGGRIISPPVENILQSSLNNARFSSYSGVVDVSQNSDKDLRPLVEMEETLDRELEEAQELRHRCEIEERNALKAYRRAQRALIEANARCTELYRKRELYSARFRSLIMKDSSLLWSTGDHGYSGMDLSSVGHACKNIQLIPTSIQQQQLCDGQNLRSEPCSDPDVSMSEPLHHGLNNAATRGSSPLDDPIVSTDEDEEVFTSKHDTIRSRNMQPVAHNSSEQLKDSDHPQDKDFSMKDSQDSINLEASLRSELFARLGMKAFPKNTVSSCLESAGELGTENDDASERTQMSDSSLPVLATEEHQECDLEGKDNAERSISKAPAQDTNVDKSSHSTADSGRIGYPTRGHQLTPAMLSAPTVLRSVFGHLKVISPTACLAVKCTDNQNRYTVDKYAGDNDNAGSMLVQYDNVTATSMEESNKDVYAMEIGSFNTIDRYAGDNDKGDSMVVQYGNVTANSMEESTKDVYAMEIGSFNSNATIDPFWPLCMYELRGKCNNSECPLQHVADFSAGNKNQHVGSHDSGRSPEVQIARTAAKPSNLGGILELPTYLVGLDIMKAHTKKYESIVAWKDGKCWQKAFSACLALSSLLVKDLPANELFLSGNDGRIEVHGSSITQLSCFHSRNSQVNQAIPSSIHALETSLLTLCQEVNKVENMKKALSILSRAIESDPASETSWIIYLLVYYSNIKSHEKDDMFPSAVEFNPASYGLRLMYINSRVHLNERLAAYIEAIRALCPKVFASENGEEMHSSCILDLFLQMLDCLCMSGNVNRAVQTIYGLFGLAAYSDEPNSLLLSDILTCLTISDKYVFWICCVYLVIYRKLPITVLQQFECPKDLPAIQWSPVDLGDDEKVRAVELVERATDSLKLLSYSESPGSEASQRVARNFALGHIGCLMALGRLEFCWSLLETYLDMHPEFLELLLVSARSQATDFECSTLDGFENALTNWPKEAPGIVGLWNQYIQVALERRGPDLAKQLLVRWFNSISEVTSTDSNHSVESLASVSVSSSEFSMPYSNRMDIMFGYLNLSLAKLLQNDHIEARAAIDRAFKSAVPAYFNHCLVEHAAFLLNHGQHRQTKEDTSPISERLRILRGYLDDARDLFIPKPLSREFIKTVEKPRVQQLISNILSPVSSEFLLVNLVLEVWHGPSLLPPWDSIINAKELVDLVEAILEMVPSNYPLALSVCRMLKEGSLDGTSSRSLLFWSSSTLIQSIFQAIPVAPECVWVEAAQVLAETEGADLLSERFYKRALSVYPFSKKLWCRYKEVAKGRSGRGSTTGAVEEEARKRGIEVE</sequence>
<feature type="compositionally biased region" description="Polar residues" evidence="2">
    <location>
        <begin position="105"/>
        <end position="115"/>
    </location>
</feature>
<organism evidence="4 5">
    <name type="scientific">Linum trigynum</name>
    <dbReference type="NCBI Taxonomy" id="586398"/>
    <lineage>
        <taxon>Eukaryota</taxon>
        <taxon>Viridiplantae</taxon>
        <taxon>Streptophyta</taxon>
        <taxon>Embryophyta</taxon>
        <taxon>Tracheophyta</taxon>
        <taxon>Spermatophyta</taxon>
        <taxon>Magnoliopsida</taxon>
        <taxon>eudicotyledons</taxon>
        <taxon>Gunneridae</taxon>
        <taxon>Pentapetalae</taxon>
        <taxon>rosids</taxon>
        <taxon>fabids</taxon>
        <taxon>Malpighiales</taxon>
        <taxon>Linaceae</taxon>
        <taxon>Linum</taxon>
    </lineage>
</organism>
<feature type="region of interest" description="Disordered" evidence="2">
    <location>
        <begin position="816"/>
        <end position="839"/>
    </location>
</feature>
<feature type="coiled-coil region" evidence="1">
    <location>
        <begin position="539"/>
        <end position="591"/>
    </location>
</feature>
<feature type="region of interest" description="Disordered" evidence="2">
    <location>
        <begin position="84"/>
        <end position="192"/>
    </location>
</feature>
<feature type="compositionally biased region" description="Basic and acidic residues" evidence="2">
    <location>
        <begin position="718"/>
        <end position="736"/>
    </location>
</feature>
<feature type="compositionally biased region" description="Polar residues" evidence="2">
    <location>
        <begin position="299"/>
        <end position="312"/>
    </location>
</feature>
<feature type="domain" description="Putative zinc-finger" evidence="3">
    <location>
        <begin position="981"/>
        <end position="1000"/>
    </location>
</feature>
<dbReference type="GO" id="GO:0005634">
    <property type="term" value="C:nucleus"/>
    <property type="evidence" value="ECO:0007669"/>
    <property type="project" value="TreeGrafter"/>
</dbReference>
<evidence type="ECO:0000256" key="2">
    <source>
        <dbReference type="SAM" id="MobiDB-lite"/>
    </source>
</evidence>
<protein>
    <recommendedName>
        <fullName evidence="3">Putative zinc-finger domain-containing protein</fullName>
    </recommendedName>
</protein>
<feature type="region of interest" description="Disordered" evidence="2">
    <location>
        <begin position="299"/>
        <end position="378"/>
    </location>
</feature>
<accession>A0AAV2EMX2</accession>
<feature type="compositionally biased region" description="Polar residues" evidence="2">
    <location>
        <begin position="89"/>
        <end position="99"/>
    </location>
</feature>
<evidence type="ECO:0000313" key="5">
    <source>
        <dbReference type="Proteomes" id="UP001497516"/>
    </source>
</evidence>
<keyword evidence="1" id="KW-0175">Coiled coil</keyword>